<dbReference type="PANTHER" id="PTHR34846:SF10">
    <property type="entry name" value="CYTOPLASMIC PROTEIN"/>
    <property type="match status" value="1"/>
</dbReference>
<dbReference type="PANTHER" id="PTHR34846">
    <property type="entry name" value="4-CARBOXYMUCONOLACTONE DECARBOXYLASE FAMILY PROTEIN (AFU_ORTHOLOGUE AFUA_6G11590)"/>
    <property type="match status" value="1"/>
</dbReference>
<dbReference type="Proteomes" id="UP001215231">
    <property type="component" value="Chromosome"/>
</dbReference>
<accession>A0ABY7VE81</accession>
<evidence type="ECO:0000313" key="3">
    <source>
        <dbReference type="Proteomes" id="UP001215231"/>
    </source>
</evidence>
<dbReference type="Pfam" id="PF02627">
    <property type="entry name" value="CMD"/>
    <property type="match status" value="1"/>
</dbReference>
<dbReference type="InterPro" id="IPR004675">
    <property type="entry name" value="AhpD_core"/>
</dbReference>
<protein>
    <submittedName>
        <fullName evidence="2">Carboxymuconolactone decarboxylase family protein</fullName>
    </submittedName>
</protein>
<dbReference type="InterPro" id="IPR003779">
    <property type="entry name" value="CMD-like"/>
</dbReference>
<name>A0ABY7VE81_9GAMM</name>
<feature type="domain" description="Carboxymuconolactone decarboxylase-like" evidence="1">
    <location>
        <begin position="11"/>
        <end position="91"/>
    </location>
</feature>
<dbReference type="InterPro" id="IPR029032">
    <property type="entry name" value="AhpD-like"/>
</dbReference>
<evidence type="ECO:0000313" key="2">
    <source>
        <dbReference type="EMBL" id="WDE12002.1"/>
    </source>
</evidence>
<dbReference type="SUPFAM" id="SSF69118">
    <property type="entry name" value="AhpD-like"/>
    <property type="match status" value="1"/>
</dbReference>
<dbReference type="Gene3D" id="1.20.1290.10">
    <property type="entry name" value="AhpD-like"/>
    <property type="match status" value="1"/>
</dbReference>
<keyword evidence="3" id="KW-1185">Reference proteome</keyword>
<gene>
    <name evidence="2" type="ORF">H3N35_00470</name>
</gene>
<dbReference type="RefSeq" id="WP_274052231.1">
    <property type="nucleotide sequence ID" value="NZ_CP059693.1"/>
</dbReference>
<organism evidence="2 3">
    <name type="scientific">Thalassomonas haliotis</name>
    <dbReference type="NCBI Taxonomy" id="485448"/>
    <lineage>
        <taxon>Bacteria</taxon>
        <taxon>Pseudomonadati</taxon>
        <taxon>Pseudomonadota</taxon>
        <taxon>Gammaproteobacteria</taxon>
        <taxon>Alteromonadales</taxon>
        <taxon>Colwelliaceae</taxon>
        <taxon>Thalassomonas</taxon>
    </lineage>
</organism>
<reference evidence="2 3" key="1">
    <citation type="journal article" date="2022" name="Mar. Drugs">
        <title>Bioassay-Guided Fractionation Leads to the Detection of Cholic Acid Generated by the Rare Thalassomonas sp.</title>
        <authorList>
            <person name="Pheiffer F."/>
            <person name="Schneider Y.K."/>
            <person name="Hansen E.H."/>
            <person name="Andersen J.H."/>
            <person name="Isaksson J."/>
            <person name="Busche T."/>
            <person name="R C."/>
            <person name="Kalinowski J."/>
            <person name="Zyl L.V."/>
            <person name="Trindade M."/>
        </authorList>
    </citation>
    <scope>NUCLEOTIDE SEQUENCE [LARGE SCALE GENOMIC DNA]</scope>
    <source>
        <strain evidence="2 3">A5K-61T</strain>
    </source>
</reference>
<dbReference type="EMBL" id="CP059693">
    <property type="protein sequence ID" value="WDE12002.1"/>
    <property type="molecule type" value="Genomic_DNA"/>
</dbReference>
<evidence type="ECO:0000259" key="1">
    <source>
        <dbReference type="Pfam" id="PF02627"/>
    </source>
</evidence>
<sequence>MPRVNIQERQPEAYNAMFGLEKYLASSSVDADLQEIIRIRASILNGCQFCLGMHSEAAKKLGVSDEKLHAVENWQQSKLFNEKEQAVLAMTDSVTHISAKGLPTDVYQKASEFFNEDEMAQLITLMATINAWNRLGVAMAG</sequence>
<proteinExistence type="predicted"/>
<dbReference type="NCBIfam" id="TIGR00778">
    <property type="entry name" value="ahpD_dom"/>
    <property type="match status" value="1"/>
</dbReference>